<evidence type="ECO:0000256" key="1">
    <source>
        <dbReference type="ARBA" id="ARBA00022729"/>
    </source>
</evidence>
<comment type="caution">
    <text evidence="2">The sequence shown here is derived from an EMBL/GenBank/DDBJ whole genome shotgun (WGS) entry which is preliminary data.</text>
</comment>
<dbReference type="PANTHER" id="PTHR35841">
    <property type="entry name" value="PHOSPHONATES-BINDING PERIPLASMIC PROTEIN"/>
    <property type="match status" value="1"/>
</dbReference>
<reference evidence="2 3" key="1">
    <citation type="journal article" date="2019" name="Int. J. Syst. Evol. Microbiol.">
        <title>The Global Catalogue of Microorganisms (GCM) 10K type strain sequencing project: providing services to taxonomists for standard genome sequencing and annotation.</title>
        <authorList>
            <consortium name="The Broad Institute Genomics Platform"/>
            <consortium name="The Broad Institute Genome Sequencing Center for Infectious Disease"/>
            <person name="Wu L."/>
            <person name="Ma J."/>
        </authorList>
    </citation>
    <scope>NUCLEOTIDE SEQUENCE [LARGE SCALE GENOMIC DNA]</scope>
    <source>
        <strain evidence="2 3">DT55</strain>
    </source>
</reference>
<dbReference type="Gene3D" id="3.40.190.10">
    <property type="entry name" value="Periplasmic binding protein-like II"/>
    <property type="match status" value="2"/>
</dbReference>
<dbReference type="NCBIfam" id="TIGR01409">
    <property type="entry name" value="TAT_signal_seq"/>
    <property type="match status" value="1"/>
</dbReference>
<organism evidence="2 3">
    <name type="scientific">Halobaculum marinum</name>
    <dbReference type="NCBI Taxonomy" id="3031996"/>
    <lineage>
        <taxon>Archaea</taxon>
        <taxon>Methanobacteriati</taxon>
        <taxon>Methanobacteriota</taxon>
        <taxon>Stenosarchaea group</taxon>
        <taxon>Halobacteria</taxon>
        <taxon>Halobacteriales</taxon>
        <taxon>Haloferacaceae</taxon>
        <taxon>Halobaculum</taxon>
    </lineage>
</organism>
<dbReference type="InterPro" id="IPR019546">
    <property type="entry name" value="TAT_signal_bac_arc"/>
</dbReference>
<keyword evidence="3" id="KW-1185">Reference proteome</keyword>
<accession>A0ABD5WW53</accession>
<protein>
    <submittedName>
        <fullName evidence="2">Phosphate/phosphite/phosphonate ABC transporter substrate-binding protein</fullName>
    </submittedName>
</protein>
<dbReference type="NCBIfam" id="TIGR01098">
    <property type="entry name" value="3A0109s03R"/>
    <property type="match status" value="1"/>
</dbReference>
<name>A0ABD5WW53_9EURY</name>
<dbReference type="EMBL" id="JBHTAG010000003">
    <property type="protein sequence ID" value="MFC7097802.1"/>
    <property type="molecule type" value="Genomic_DNA"/>
</dbReference>
<dbReference type="PANTHER" id="PTHR35841:SF1">
    <property type="entry name" value="PHOSPHONATES-BINDING PERIPLASMIC PROTEIN"/>
    <property type="match status" value="1"/>
</dbReference>
<keyword evidence="1" id="KW-0732">Signal</keyword>
<evidence type="ECO:0000313" key="3">
    <source>
        <dbReference type="Proteomes" id="UP001596388"/>
    </source>
</evidence>
<dbReference type="PROSITE" id="PS51257">
    <property type="entry name" value="PROKAR_LIPOPROTEIN"/>
    <property type="match status" value="1"/>
</dbReference>
<proteinExistence type="predicted"/>
<evidence type="ECO:0000313" key="2">
    <source>
        <dbReference type="EMBL" id="MFC7097802.1"/>
    </source>
</evidence>
<dbReference type="GeneID" id="79271284"/>
<dbReference type="Pfam" id="PF12974">
    <property type="entry name" value="Phosphonate-bd"/>
    <property type="match status" value="1"/>
</dbReference>
<dbReference type="AlphaFoldDB" id="A0ABD5WW53"/>
<dbReference type="SUPFAM" id="SSF53850">
    <property type="entry name" value="Periplasmic binding protein-like II"/>
    <property type="match status" value="1"/>
</dbReference>
<dbReference type="RefSeq" id="WP_276237703.1">
    <property type="nucleotide sequence ID" value="NZ_CP119989.1"/>
</dbReference>
<gene>
    <name evidence="2" type="primary">phnD</name>
    <name evidence="2" type="ORF">ACFQKD_10850</name>
</gene>
<dbReference type="Proteomes" id="UP001596388">
    <property type="component" value="Unassembled WGS sequence"/>
</dbReference>
<dbReference type="InterPro" id="IPR005770">
    <property type="entry name" value="PhnD"/>
</dbReference>
<sequence>MERRDFLKRTGAAATVGAGMSLSGCIGNFGSQAYGNGTVEFMVSPSEPQDYMRSQYNPYLNYLEGGIEGDTAVEFNYAADYTAVLQGLGSGTADIAETGPFAAALGVDAGQCDIALQRHAYGSWDYHSVIITREDSDIESLTDLEGGKIGFADMTSASGSLYPLYQLKEAGLSIGDAPTSTSGADFEATWSSHAQAFEALQNEQIDAAGVGRFIAWDYGKGDYVEGVREVSRESGIPRAPMIVSPELSEEEKNAIVTRLEDAPDSAYMGADGEADTDDDLWFDGVRAADRETYQPVVDVANELGLSTDLLNQGNE</sequence>